<dbReference type="WBParaSite" id="Hba_11521">
    <property type="protein sequence ID" value="Hba_11521"/>
    <property type="gene ID" value="Hba_11521"/>
</dbReference>
<evidence type="ECO:0000313" key="3">
    <source>
        <dbReference type="WBParaSite" id="Hba_11521"/>
    </source>
</evidence>
<dbReference type="AlphaFoldDB" id="A0A1I7X247"/>
<feature type="transmembrane region" description="Helical" evidence="1">
    <location>
        <begin position="80"/>
        <end position="102"/>
    </location>
</feature>
<accession>A0A1I7X247</accession>
<dbReference type="Pfam" id="PF10327">
    <property type="entry name" value="7TM_GPCR_Sri"/>
    <property type="match status" value="1"/>
</dbReference>
<dbReference type="Proteomes" id="UP000095283">
    <property type="component" value="Unplaced"/>
</dbReference>
<evidence type="ECO:0000313" key="2">
    <source>
        <dbReference type="Proteomes" id="UP000095283"/>
    </source>
</evidence>
<keyword evidence="1" id="KW-0812">Transmembrane</keyword>
<feature type="transmembrane region" description="Helical" evidence="1">
    <location>
        <begin position="12"/>
        <end position="33"/>
    </location>
</feature>
<keyword evidence="2" id="KW-1185">Reference proteome</keyword>
<sequence>MGGKNILRKQSFLSYSFLIFYVLGFCKINRVNICNSITGLFYSRLRYINTHKSDIKFNEIPPGSMENTTVFDFSNNFLLMTYKICSPVCIILNSLGIYLIIFKSSREMSEYRWHLLNYQVFKHVSLTHSICEIFTLRLLQYLFLRF</sequence>
<evidence type="ECO:0000256" key="1">
    <source>
        <dbReference type="SAM" id="Phobius"/>
    </source>
</evidence>
<name>A0A1I7X247_HETBA</name>
<reference evidence="3" key="1">
    <citation type="submission" date="2016-11" db="UniProtKB">
        <authorList>
            <consortium name="WormBaseParasite"/>
        </authorList>
    </citation>
    <scope>IDENTIFICATION</scope>
</reference>
<dbReference type="InterPro" id="IPR019429">
    <property type="entry name" value="7TM_GPCR_serpentine_rcpt_Sri"/>
</dbReference>
<proteinExistence type="predicted"/>
<keyword evidence="1" id="KW-0472">Membrane</keyword>
<keyword evidence="1" id="KW-1133">Transmembrane helix</keyword>
<organism evidence="2 3">
    <name type="scientific">Heterorhabditis bacteriophora</name>
    <name type="common">Entomopathogenic nematode worm</name>
    <dbReference type="NCBI Taxonomy" id="37862"/>
    <lineage>
        <taxon>Eukaryota</taxon>
        <taxon>Metazoa</taxon>
        <taxon>Ecdysozoa</taxon>
        <taxon>Nematoda</taxon>
        <taxon>Chromadorea</taxon>
        <taxon>Rhabditida</taxon>
        <taxon>Rhabditina</taxon>
        <taxon>Rhabditomorpha</taxon>
        <taxon>Strongyloidea</taxon>
        <taxon>Heterorhabditidae</taxon>
        <taxon>Heterorhabditis</taxon>
    </lineage>
</organism>
<protein>
    <submittedName>
        <fullName evidence="3">G_PROTEIN_RECEP_F1_2 domain-containing protein</fullName>
    </submittedName>
</protein>